<evidence type="ECO:0000313" key="9">
    <source>
        <dbReference type="Proteomes" id="UP000006757"/>
    </source>
</evidence>
<dbReference type="FunCoup" id="K1WRE1">
    <property type="interactions" value="46"/>
</dbReference>
<dbReference type="EMBL" id="AMBO01000246">
    <property type="protein sequence ID" value="EKD03589.1"/>
    <property type="molecule type" value="Genomic_DNA"/>
</dbReference>
<dbReference type="Proteomes" id="UP000006757">
    <property type="component" value="Unassembled WGS sequence"/>
</dbReference>
<evidence type="ECO:0000259" key="7">
    <source>
        <dbReference type="Pfam" id="PF01425"/>
    </source>
</evidence>
<feature type="active site" description="Charge relay system" evidence="5">
    <location>
        <position position="206"/>
    </location>
</feature>
<evidence type="ECO:0000256" key="6">
    <source>
        <dbReference type="PIRSR" id="PIRSR001221-2"/>
    </source>
</evidence>
<dbReference type="PROSITE" id="PS00571">
    <property type="entry name" value="AMIDASES"/>
    <property type="match status" value="1"/>
</dbReference>
<dbReference type="SUPFAM" id="SSF75304">
    <property type="entry name" value="Amidase signature (AS) enzymes"/>
    <property type="match status" value="1"/>
</dbReference>
<dbReference type="InterPro" id="IPR020556">
    <property type="entry name" value="Amidase_CS"/>
</dbReference>
<dbReference type="EC" id="3.5.1.4" evidence="3"/>
<dbReference type="InterPro" id="IPR023631">
    <property type="entry name" value="Amidase_dom"/>
</dbReference>
<dbReference type="InterPro" id="IPR036928">
    <property type="entry name" value="AS_sf"/>
</dbReference>
<name>K1WRE1_TRIAC</name>
<comment type="similarity">
    <text evidence="2">Belongs to the amidase family.</text>
</comment>
<evidence type="ECO:0000256" key="4">
    <source>
        <dbReference type="ARBA" id="ARBA00022801"/>
    </source>
</evidence>
<dbReference type="eggNOG" id="KOG1212">
    <property type="taxonomic scope" value="Eukaryota"/>
</dbReference>
<dbReference type="AlphaFoldDB" id="K1WRE1"/>
<comment type="caution">
    <text evidence="8">The sequence shown here is derived from an EMBL/GenBank/DDBJ whole genome shotgun (WGS) entry which is preliminary data.</text>
</comment>
<dbReference type="InParanoid" id="K1WRE1"/>
<dbReference type="PANTHER" id="PTHR46072:SF11">
    <property type="entry name" value="AMIDASE-RELATED"/>
    <property type="match status" value="1"/>
</dbReference>
<dbReference type="PIRSF" id="PIRSF001221">
    <property type="entry name" value="Amidase_fungi"/>
    <property type="match status" value="1"/>
</dbReference>
<dbReference type="Pfam" id="PF01425">
    <property type="entry name" value="Amidase"/>
    <property type="match status" value="1"/>
</dbReference>
<feature type="binding site" evidence="6">
    <location>
        <position position="206"/>
    </location>
    <ligand>
        <name>substrate</name>
    </ligand>
</feature>
<protein>
    <recommendedName>
        <fullName evidence="3">amidase</fullName>
        <ecNumber evidence="3">3.5.1.4</ecNumber>
    </recommendedName>
</protein>
<proteinExistence type="inferred from homology"/>
<sequence>MTVAKTWETVRDAKQAEREKRIPAEWRLKELPKGTNVMDVPRTCGILSDREIEITESCAKDLVQAMVDKKYTSEEVTTAFCKRAAIAQQLTNCLTEIFFDEGIAAARAIDEEYARTGKPRGMLHGLPISLKDNIGYIGYDSSVGFVNQCGNPATEDADSVVSLRRAGAVFYCKTNVPTAMLMADSYNNVWGHTGNPYNTEFGAGGSSGGEGALLALRGSPLGIGSDIGGSIRIPAAICGIYGLKPAYGRFSSHGARSGQPGQETIKAVNGPMSPDFSSLELFTRAILEDKQWERDPWTWPIPFREEKLPEKLCFGIIMDDGITRPTPCVKRVLEEQARALIAAGHEVLEYVPYDVATGRATTWALLLGDGGFLMRKQVVDAPIPEPWPKDLEMFEERYQALKDTPPTITQLWERQLNRSNYLRKFMEDWDATRKRTGTGRPIDCVIGGVYPAPASPKLDFVIGANYTMLWNVADFCGVAYRAGFSRADDEIKQMPTDWRNADEERLWKQYDTKRLDGMPVGLQLLLPRHHEEKALKLTGVAIDALNKAQK</sequence>
<comment type="catalytic activity">
    <reaction evidence="1">
        <text>a monocarboxylic acid amide + H2O = a monocarboxylate + NH4(+)</text>
        <dbReference type="Rhea" id="RHEA:12020"/>
        <dbReference type="ChEBI" id="CHEBI:15377"/>
        <dbReference type="ChEBI" id="CHEBI:28938"/>
        <dbReference type="ChEBI" id="CHEBI:35757"/>
        <dbReference type="ChEBI" id="CHEBI:83628"/>
        <dbReference type="EC" id="3.5.1.4"/>
    </reaction>
</comment>
<evidence type="ECO:0000313" key="8">
    <source>
        <dbReference type="EMBL" id="EKD03589.1"/>
    </source>
</evidence>
<dbReference type="PANTHER" id="PTHR46072">
    <property type="entry name" value="AMIDASE-RELATED-RELATED"/>
    <property type="match status" value="1"/>
</dbReference>
<feature type="active site" description="Charge relay system" evidence="5">
    <location>
        <position position="131"/>
    </location>
</feature>
<gene>
    <name evidence="8" type="ORF">A1Q2_02172</name>
</gene>
<dbReference type="OMA" id="QGLYSIC"/>
<keyword evidence="9" id="KW-1185">Reference proteome</keyword>
<dbReference type="OrthoDB" id="6428749at2759"/>
<feature type="binding site" evidence="6">
    <location>
        <begin position="227"/>
        <end position="230"/>
    </location>
    <ligand>
        <name>substrate</name>
    </ligand>
</feature>
<dbReference type="STRING" id="1220162.K1WRE1"/>
<feature type="domain" description="Amidase" evidence="7">
    <location>
        <begin position="75"/>
        <end position="533"/>
    </location>
</feature>
<evidence type="ECO:0000256" key="2">
    <source>
        <dbReference type="ARBA" id="ARBA00009199"/>
    </source>
</evidence>
<feature type="binding site" evidence="6">
    <location>
        <position position="180"/>
    </location>
    <ligand>
        <name>substrate</name>
    </ligand>
</feature>
<feature type="active site" description="Acyl-ester intermediate" evidence="5">
    <location>
        <position position="230"/>
    </location>
</feature>
<evidence type="ECO:0000256" key="3">
    <source>
        <dbReference type="ARBA" id="ARBA00012922"/>
    </source>
</evidence>
<evidence type="ECO:0000256" key="1">
    <source>
        <dbReference type="ARBA" id="ARBA00001311"/>
    </source>
</evidence>
<dbReference type="HOGENOM" id="CLU_009600_9_2_1"/>
<reference evidence="8 9" key="1">
    <citation type="journal article" date="2012" name="Eukaryot. Cell">
        <title>Genome sequence of the Trichosporon asahii environmental strain CBS 8904.</title>
        <authorList>
            <person name="Yang R.Y."/>
            <person name="Li H.T."/>
            <person name="Zhu H."/>
            <person name="Zhou G.P."/>
            <person name="Wang M."/>
            <person name="Wang L."/>
        </authorList>
    </citation>
    <scope>NUCLEOTIDE SEQUENCE [LARGE SCALE GENOMIC DNA]</scope>
    <source>
        <strain evidence="8 9">CBS 8904</strain>
    </source>
</reference>
<dbReference type="Gene3D" id="3.90.1300.10">
    <property type="entry name" value="Amidase signature (AS) domain"/>
    <property type="match status" value="1"/>
</dbReference>
<organism evidence="8 9">
    <name type="scientific">Trichosporon asahii var. asahii (strain CBS 8904)</name>
    <name type="common">Yeast</name>
    <dbReference type="NCBI Taxonomy" id="1220162"/>
    <lineage>
        <taxon>Eukaryota</taxon>
        <taxon>Fungi</taxon>
        <taxon>Dikarya</taxon>
        <taxon>Basidiomycota</taxon>
        <taxon>Agaricomycotina</taxon>
        <taxon>Tremellomycetes</taxon>
        <taxon>Trichosporonales</taxon>
        <taxon>Trichosporonaceae</taxon>
        <taxon>Trichosporon</taxon>
    </lineage>
</organism>
<accession>K1WRE1</accession>
<evidence type="ECO:0000256" key="5">
    <source>
        <dbReference type="PIRSR" id="PIRSR001221-1"/>
    </source>
</evidence>
<keyword evidence="4" id="KW-0378">Hydrolase</keyword>
<dbReference type="GO" id="GO:0004040">
    <property type="term" value="F:amidase activity"/>
    <property type="evidence" value="ECO:0007669"/>
    <property type="project" value="UniProtKB-EC"/>
</dbReference>